<evidence type="ECO:0000313" key="3">
    <source>
        <dbReference type="Proteomes" id="UP000282876"/>
    </source>
</evidence>
<dbReference type="Proteomes" id="UP000282876">
    <property type="component" value="Unassembled WGS sequence"/>
</dbReference>
<dbReference type="EMBL" id="RCSS01000638">
    <property type="protein sequence ID" value="RVD91122.1"/>
    <property type="molecule type" value="Genomic_DNA"/>
</dbReference>
<organism evidence="2 3">
    <name type="scientific">Tubulinosema ratisbonensis</name>
    <dbReference type="NCBI Taxonomy" id="291195"/>
    <lineage>
        <taxon>Eukaryota</taxon>
        <taxon>Fungi</taxon>
        <taxon>Fungi incertae sedis</taxon>
        <taxon>Microsporidia</taxon>
        <taxon>Tubulinosematoidea</taxon>
        <taxon>Tubulinosematidae</taxon>
        <taxon>Tubulinosema</taxon>
    </lineage>
</organism>
<evidence type="ECO:0000313" key="2">
    <source>
        <dbReference type="EMBL" id="RVD91122.1"/>
    </source>
</evidence>
<dbReference type="Gene3D" id="1.20.58.630">
    <property type="match status" value="1"/>
</dbReference>
<sequence>MTIPIRRPPPKKQVQEQTIMVKWIRLPLSTNSIFTKLPQLTIEIEDNELISYEKKAVQPKPKTETTFLLEIKKYNAINIAFSRINNTDEEIINEVMLNNSVNDNLIRVLYQYFPSEEEFMLIEEKINLLDTVSKQEECRKEVIKSNFELKKEINQLIYKFNEIYEEAHEFIDNLEEKVKKSNEEIKDFCEKLKIPPEKSKILLSRMSKNFNYPNVENLSEKLMQNS</sequence>
<feature type="coiled-coil region" evidence="1">
    <location>
        <begin position="164"/>
        <end position="191"/>
    </location>
</feature>
<dbReference type="VEuPathDB" id="MicrosporidiaDB:TUBRATIS_24400"/>
<reference evidence="2 3" key="1">
    <citation type="submission" date="2018-10" db="EMBL/GenBank/DDBJ databases">
        <title>Draft genome sequence of the microsporidian Tubulinosema ratisbonensis.</title>
        <authorList>
            <person name="Polonais V."/>
            <person name="Peyretaillade E."/>
            <person name="Niehus S."/>
            <person name="Wawrzyniak I."/>
            <person name="Franchet A."/>
            <person name="Gaspin C."/>
            <person name="Reichstadt M."/>
            <person name="Belser C."/>
            <person name="Labadie K."/>
            <person name="Delbac F."/>
            <person name="Ferrandon D."/>
        </authorList>
    </citation>
    <scope>NUCLEOTIDE SEQUENCE [LARGE SCALE GENOMIC DNA]</scope>
    <source>
        <strain evidence="2 3">Franzen</strain>
    </source>
</reference>
<accession>A0A437AJ45</accession>
<evidence type="ECO:0000256" key="1">
    <source>
        <dbReference type="SAM" id="Coils"/>
    </source>
</evidence>
<proteinExistence type="predicted"/>
<keyword evidence="3" id="KW-1185">Reference proteome</keyword>
<name>A0A437AJ45_9MICR</name>
<protein>
    <submittedName>
        <fullName evidence="2">Uncharacterized protein</fullName>
    </submittedName>
</protein>
<dbReference type="SUPFAM" id="SSF101447">
    <property type="entry name" value="Formin homology 2 domain (FH2 domain)"/>
    <property type="match status" value="1"/>
</dbReference>
<dbReference type="OrthoDB" id="10255539at2759"/>
<gene>
    <name evidence="2" type="ORF">TUBRATIS_24400</name>
</gene>
<keyword evidence="1" id="KW-0175">Coiled coil</keyword>
<comment type="caution">
    <text evidence="2">The sequence shown here is derived from an EMBL/GenBank/DDBJ whole genome shotgun (WGS) entry which is preliminary data.</text>
</comment>
<dbReference type="AlphaFoldDB" id="A0A437AJ45"/>